<feature type="region of interest" description="Disordered" evidence="1">
    <location>
        <begin position="224"/>
        <end position="254"/>
    </location>
</feature>
<feature type="region of interest" description="Disordered" evidence="1">
    <location>
        <begin position="360"/>
        <end position="428"/>
    </location>
</feature>
<evidence type="ECO:0000313" key="3">
    <source>
        <dbReference type="Proteomes" id="UP000053097"/>
    </source>
</evidence>
<organism evidence="2 3">
    <name type="scientific">Ooceraea biroi</name>
    <name type="common">Clonal raider ant</name>
    <name type="synonym">Cerapachys biroi</name>
    <dbReference type="NCBI Taxonomy" id="2015173"/>
    <lineage>
        <taxon>Eukaryota</taxon>
        <taxon>Metazoa</taxon>
        <taxon>Ecdysozoa</taxon>
        <taxon>Arthropoda</taxon>
        <taxon>Hexapoda</taxon>
        <taxon>Insecta</taxon>
        <taxon>Pterygota</taxon>
        <taxon>Neoptera</taxon>
        <taxon>Endopterygota</taxon>
        <taxon>Hymenoptera</taxon>
        <taxon>Apocrita</taxon>
        <taxon>Aculeata</taxon>
        <taxon>Formicoidea</taxon>
        <taxon>Formicidae</taxon>
        <taxon>Dorylinae</taxon>
        <taxon>Ooceraea</taxon>
    </lineage>
</organism>
<feature type="compositionally biased region" description="Low complexity" evidence="1">
    <location>
        <begin position="406"/>
        <end position="420"/>
    </location>
</feature>
<feature type="region of interest" description="Disordered" evidence="1">
    <location>
        <begin position="731"/>
        <end position="806"/>
    </location>
</feature>
<dbReference type="OMA" id="PQKRNNG"/>
<dbReference type="Proteomes" id="UP000053097">
    <property type="component" value="Unassembled WGS sequence"/>
</dbReference>
<feature type="compositionally biased region" description="Low complexity" evidence="1">
    <location>
        <begin position="364"/>
        <end position="387"/>
    </location>
</feature>
<feature type="compositionally biased region" description="Polar residues" evidence="1">
    <location>
        <begin position="389"/>
        <end position="401"/>
    </location>
</feature>
<dbReference type="AlphaFoldDB" id="A0A026WQG7"/>
<protein>
    <submittedName>
        <fullName evidence="2">Uncharacterized protein</fullName>
    </submittedName>
</protein>
<gene>
    <name evidence="2" type="ORF">X777_01222</name>
</gene>
<keyword evidence="3" id="KW-1185">Reference proteome</keyword>
<feature type="region of interest" description="Disordered" evidence="1">
    <location>
        <begin position="1"/>
        <end position="47"/>
    </location>
</feature>
<name>A0A026WQG7_OOCBI</name>
<feature type="region of interest" description="Disordered" evidence="1">
    <location>
        <begin position="94"/>
        <end position="121"/>
    </location>
</feature>
<feature type="compositionally biased region" description="Polar residues" evidence="1">
    <location>
        <begin position="237"/>
        <end position="254"/>
    </location>
</feature>
<evidence type="ECO:0000313" key="2">
    <source>
        <dbReference type="EMBL" id="EZA58265.1"/>
    </source>
</evidence>
<proteinExistence type="predicted"/>
<dbReference type="OrthoDB" id="428480at2759"/>
<sequence>MLPDEMQPPKTKFLPQDRSKEARSTSSSRLKSFPAEKIRKLDNSPMFSPESVGALLVQQDPRETKNFFASSVARSNNGHGDAISAQFSSFYQQPKLKSTSSPSQQQIAANHQQISQANPQSESLLTRRITSPERQAHRPFVPTAFQGSVIRDRSPRNSAIMNQPKIIQSPSTQVAPSQMQQFSNDPRAVVDENRDGTSAFDACEKQPVGGRNAVNHRQMVMQLQEQRQAPDSRDMNAPSNVRSASNCHHMQPHDTFQQNPRRVYQQMQRSVYHPQTLQQPYSQPQSSQQQQTHDAPGALCAHYVNRQLSAARVCGQGMTSPQDMTVSQMKLMQHSLPTHQQSFGYPVNLQAAWPQNDRWMQTTSQSRQVPLQQPSSPSSSQCQCYRQVQAASSANFDQQSFRNQDRSNSPRNRRSTSQQSVVAAQNRQDAGKTIVRFTPDMIRDQELLIATLKQQCVPDDIIHRQFDALLNEQRRHLAYIAQIQAIPQAEDADLEIRRLDQSARGRERDEKPEWMVHITPPRISYYEIEMMRAQQKALKKQCTMGDQPLEEIGSTHVQQQNYRPPKQEQMTNQVVPLKQMHFQTNPYQQQMAAWSRKGAVCCPHGHQQNVPNSLYCQPSLPLNVPHSCNMPHNPYYHSEQQKTWSEQHDPNSLKSMNDQRVFIEPARFCEQRQVEPSSLLKMRVYKEMIRPQRRNDGLQDPETIQKALKALKDPTSRRGLEYLANLTKRKPTVKLNGTQDPGEIPDELRSRLPATSVQIQKRAYANGLENRRNPNNPPPRMLRPKRVDESMMPEYPRQRKNAGTRYSVQAERENGTAATSQQQDHARVVSCMQGAQSIPCGLPNASAAQDPCGSHLTMMSQCGGAPLQHRYQLQRRYYLNEHNSVDRDGGQGDVASTQRLDAPGMTRIGRAGGDTTVENLNAEETTKHMSIAETMRGTNGQPEVRETRTIGGVTYLPRKPDYACDNLIVSPNQLIASGHLQPPRIL</sequence>
<evidence type="ECO:0000256" key="1">
    <source>
        <dbReference type="SAM" id="MobiDB-lite"/>
    </source>
</evidence>
<dbReference type="EMBL" id="KK107128">
    <property type="protein sequence ID" value="EZA58265.1"/>
    <property type="molecule type" value="Genomic_DNA"/>
</dbReference>
<accession>A0A026WQG7</accession>
<reference evidence="2 3" key="1">
    <citation type="journal article" date="2014" name="Curr. Biol.">
        <title>The genome of the clonal raider ant Cerapachys biroi.</title>
        <authorList>
            <person name="Oxley P.R."/>
            <person name="Ji L."/>
            <person name="Fetter-Pruneda I."/>
            <person name="McKenzie S.K."/>
            <person name="Li C."/>
            <person name="Hu H."/>
            <person name="Zhang G."/>
            <person name="Kronauer D.J."/>
        </authorList>
    </citation>
    <scope>NUCLEOTIDE SEQUENCE [LARGE SCALE GENOMIC DNA]</scope>
</reference>